<gene>
    <name evidence="3" type="ORF">SAMN05421773_12134</name>
</gene>
<evidence type="ECO:0000313" key="3">
    <source>
        <dbReference type="EMBL" id="SFD62065.1"/>
    </source>
</evidence>
<name>A0A1I1TUK1_9ACTN</name>
<reference evidence="3 4" key="1">
    <citation type="submission" date="2016-10" db="EMBL/GenBank/DDBJ databases">
        <authorList>
            <person name="de Groot N.N."/>
        </authorList>
    </citation>
    <scope>NUCLEOTIDE SEQUENCE [LARGE SCALE GENOMIC DNA]</scope>
    <source>
        <strain evidence="3 4">CGMCC 4.5739</strain>
    </source>
</reference>
<dbReference type="SUPFAM" id="SSF53335">
    <property type="entry name" value="S-adenosyl-L-methionine-dependent methyltransferases"/>
    <property type="match status" value="1"/>
</dbReference>
<dbReference type="RefSeq" id="WP_175541579.1">
    <property type="nucleotide sequence ID" value="NZ_FOLM01000021.1"/>
</dbReference>
<sequence length="216" mass="23502">MGTGTAGHGGRREVWNPARGGAAPSSELAELARAHPFSSVLDAGCGWGRNLVPFATAGATVLHGFDTDREGVRATRELLAPLAREADVRIWNGDLRATDPGRSTGYDLVICYGVTHFLDRAARLAVYRSLTSWVRPDGGMLALASFNAAVPIPGDLRPLMPDPPPDSGEVREHFADGWETVRARSYIYDDEHENGVRHTHSIDRLIVRRTTAAPRR</sequence>
<dbReference type="Gene3D" id="3.40.50.150">
    <property type="entry name" value="Vaccinia Virus protein VP39"/>
    <property type="match status" value="1"/>
</dbReference>
<proteinExistence type="predicted"/>
<dbReference type="CDD" id="cd02440">
    <property type="entry name" value="AdoMet_MTases"/>
    <property type="match status" value="1"/>
</dbReference>
<dbReference type="GO" id="GO:0008168">
    <property type="term" value="F:methyltransferase activity"/>
    <property type="evidence" value="ECO:0007669"/>
    <property type="project" value="UniProtKB-KW"/>
</dbReference>
<dbReference type="AlphaFoldDB" id="A0A1I1TUK1"/>
<organism evidence="3 4">
    <name type="scientific">Streptomyces aidingensis</name>
    <dbReference type="NCBI Taxonomy" id="910347"/>
    <lineage>
        <taxon>Bacteria</taxon>
        <taxon>Bacillati</taxon>
        <taxon>Actinomycetota</taxon>
        <taxon>Actinomycetes</taxon>
        <taxon>Kitasatosporales</taxon>
        <taxon>Streptomycetaceae</taxon>
        <taxon>Streptomyces</taxon>
    </lineage>
</organism>
<evidence type="ECO:0000256" key="1">
    <source>
        <dbReference type="SAM" id="MobiDB-lite"/>
    </source>
</evidence>
<feature type="region of interest" description="Disordered" evidence="1">
    <location>
        <begin position="1"/>
        <end position="21"/>
    </location>
</feature>
<dbReference type="Proteomes" id="UP000199207">
    <property type="component" value="Unassembled WGS sequence"/>
</dbReference>
<dbReference type="InterPro" id="IPR029063">
    <property type="entry name" value="SAM-dependent_MTases_sf"/>
</dbReference>
<keyword evidence="3" id="KW-0489">Methyltransferase</keyword>
<evidence type="ECO:0000259" key="2">
    <source>
        <dbReference type="Pfam" id="PF13649"/>
    </source>
</evidence>
<evidence type="ECO:0000313" key="4">
    <source>
        <dbReference type="Proteomes" id="UP000199207"/>
    </source>
</evidence>
<accession>A0A1I1TUK1</accession>
<dbReference type="STRING" id="910347.SAMN05421773_12134"/>
<dbReference type="InterPro" id="IPR041698">
    <property type="entry name" value="Methyltransf_25"/>
</dbReference>
<feature type="domain" description="Methyltransferase" evidence="2">
    <location>
        <begin position="40"/>
        <end position="138"/>
    </location>
</feature>
<dbReference type="GO" id="GO:0032259">
    <property type="term" value="P:methylation"/>
    <property type="evidence" value="ECO:0007669"/>
    <property type="project" value="UniProtKB-KW"/>
</dbReference>
<dbReference type="Pfam" id="PF13649">
    <property type="entry name" value="Methyltransf_25"/>
    <property type="match status" value="1"/>
</dbReference>
<protein>
    <submittedName>
        <fullName evidence="3">Methyltransferase domain-containing protein</fullName>
    </submittedName>
</protein>
<dbReference type="EMBL" id="FOLM01000021">
    <property type="protein sequence ID" value="SFD62065.1"/>
    <property type="molecule type" value="Genomic_DNA"/>
</dbReference>
<keyword evidence="3" id="KW-0808">Transferase</keyword>
<keyword evidence="4" id="KW-1185">Reference proteome</keyword>